<feature type="transmembrane region" description="Helical" evidence="16">
    <location>
        <begin position="647"/>
        <end position="667"/>
    </location>
</feature>
<comment type="catalytic activity">
    <reaction evidence="16">
        <text>K(+)(out) + ATP + H2O = K(+)(in) + ADP + phosphate + H(+)</text>
        <dbReference type="Rhea" id="RHEA:16777"/>
        <dbReference type="ChEBI" id="CHEBI:15377"/>
        <dbReference type="ChEBI" id="CHEBI:15378"/>
        <dbReference type="ChEBI" id="CHEBI:29103"/>
        <dbReference type="ChEBI" id="CHEBI:30616"/>
        <dbReference type="ChEBI" id="CHEBI:43474"/>
        <dbReference type="ChEBI" id="CHEBI:456216"/>
        <dbReference type="EC" id="7.2.2.6"/>
    </reaction>
</comment>
<evidence type="ECO:0000256" key="9">
    <source>
        <dbReference type="ARBA" id="ARBA00022840"/>
    </source>
</evidence>
<keyword evidence="8 16" id="KW-0547">Nucleotide-binding</keyword>
<evidence type="ECO:0000256" key="12">
    <source>
        <dbReference type="ARBA" id="ARBA00022967"/>
    </source>
</evidence>
<dbReference type="HAMAP" id="MF_00285">
    <property type="entry name" value="KdpB"/>
    <property type="match status" value="1"/>
</dbReference>
<dbReference type="Gene3D" id="2.70.150.10">
    <property type="entry name" value="Calcium-transporting ATPase, cytoplasmic transduction domain A"/>
    <property type="match status" value="1"/>
</dbReference>
<dbReference type="Pfam" id="PF00702">
    <property type="entry name" value="Hydrolase"/>
    <property type="match status" value="1"/>
</dbReference>
<dbReference type="NCBIfam" id="TIGR01497">
    <property type="entry name" value="kdpB"/>
    <property type="match status" value="1"/>
</dbReference>
<dbReference type="GO" id="GO:0008556">
    <property type="term" value="F:P-type potassium transmembrane transporter activity"/>
    <property type="evidence" value="ECO:0007669"/>
    <property type="project" value="UniProtKB-UniRule"/>
</dbReference>
<evidence type="ECO:0000256" key="14">
    <source>
        <dbReference type="ARBA" id="ARBA00023065"/>
    </source>
</evidence>
<evidence type="ECO:0000259" key="17">
    <source>
        <dbReference type="Pfam" id="PF00122"/>
    </source>
</evidence>
<keyword evidence="7 16" id="KW-0479">Metal-binding</keyword>
<feature type="domain" description="P-type ATPase A" evidence="17">
    <location>
        <begin position="126"/>
        <end position="218"/>
    </location>
</feature>
<dbReference type="Gene3D" id="3.40.50.1000">
    <property type="entry name" value="HAD superfamily/HAD-like"/>
    <property type="match status" value="1"/>
</dbReference>
<dbReference type="InterPro" id="IPR018303">
    <property type="entry name" value="ATPase_P-typ_P_site"/>
</dbReference>
<comment type="subunit">
    <text evidence="16">The system is composed of three essential subunits: KdpA, KdpB and KdpC.</text>
</comment>
<accession>A0A2G8B9K9</accession>
<dbReference type="InterPro" id="IPR036412">
    <property type="entry name" value="HAD-like_sf"/>
</dbReference>
<sequence>MLSQTSDPAAVPRVSHRRVQGGRLDPALLLRSVPDALGKLNPRTLWRNPVMFVVEIGAVWSTVLTLSQPSWFGGLIVFWLWLTVLFANLAEAVAEGRGKAQADTLRKSKADTVARRLRGWAPGITGTEELVPARLLQQGDIVVVEAGQIIPGDGDVVEGIASVDESAITGESAPVIRESGGDRSAVTGGTTVLSDRIVVRITQKPGESFVDRMISLVEGANRQKTPNEIALNILLAALTIIFVFAVATLQPLAIYSKANNPGVSDTAALNGNGVTGIVLVALLVCLIPTTIGALLSAIGIAGMDRLVQRNVLAMSGRAVEAAGDVNTLLLDKTGTITLGNRQAAELIPVGTVTERALADAAQLASLADETPEGRSVVVYVKDAYGLRARTPGELAGARWVQFSAITRMSGVDVDGRQLRKGAASAVAEWVRAGGGAVGGELGRIVDGISAAGGTPLVVGEVVSDETGKKARVLGVIHLKDVVKQGMRQRFEAMRRMGIRTVMITGDNPLTAKAIADEAGVDDFLAEATPEDKLMLIKKEQDGGRLVAMTGDGTNDAPALAQADVGVAMNTGTTAAKEAGNMVDLDSDPTKLIEIVEIGKQLLITRGALTTFSIANDIAKYFAIIPAMFVTLFPGMDLLNVMRLHSPQSAILSAVIFNAVIIAALIPLSLRGVRYTPSSASKLLSRNLCLYGLGGIVTPFIGIKLIDLVVQLMPGIS</sequence>
<dbReference type="SUPFAM" id="SSF56784">
    <property type="entry name" value="HAD-like"/>
    <property type="match status" value="1"/>
</dbReference>
<feature type="binding site" evidence="16">
    <location>
        <position position="368"/>
    </location>
    <ligand>
        <name>ATP</name>
        <dbReference type="ChEBI" id="CHEBI:30616"/>
    </ligand>
</feature>
<dbReference type="InterPro" id="IPR023299">
    <property type="entry name" value="ATPase_P-typ_cyto_dom_N"/>
</dbReference>
<dbReference type="GO" id="GO:0016887">
    <property type="term" value="F:ATP hydrolysis activity"/>
    <property type="evidence" value="ECO:0007669"/>
    <property type="project" value="InterPro"/>
</dbReference>
<evidence type="ECO:0000256" key="7">
    <source>
        <dbReference type="ARBA" id="ARBA00022723"/>
    </source>
</evidence>
<dbReference type="InterPro" id="IPR006391">
    <property type="entry name" value="P-type_ATPase_bsu_IA"/>
</dbReference>
<feature type="transmembrane region" description="Helical" evidence="16">
    <location>
        <begin position="687"/>
        <end position="709"/>
    </location>
</feature>
<dbReference type="InterPro" id="IPR059000">
    <property type="entry name" value="ATPase_P-type_domA"/>
</dbReference>
<comment type="function">
    <text evidence="16">Part of the high-affinity ATP-driven potassium transport (or Kdp) system, which catalyzes the hydrolysis of ATP coupled with the electrogenic transport of potassium into the cytoplasm. This subunit is responsible for energy coupling to the transport system and for the release of the potassium ions to the cytoplasm.</text>
</comment>
<feature type="transmembrane region" description="Helical" evidence="16">
    <location>
        <begin position="274"/>
        <end position="300"/>
    </location>
</feature>
<evidence type="ECO:0000256" key="11">
    <source>
        <dbReference type="ARBA" id="ARBA00022958"/>
    </source>
</evidence>
<evidence type="ECO:0000256" key="3">
    <source>
        <dbReference type="ARBA" id="ARBA00022475"/>
    </source>
</evidence>
<feature type="binding site" evidence="16">
    <location>
        <position position="555"/>
    </location>
    <ligand>
        <name>Mg(2+)</name>
        <dbReference type="ChEBI" id="CHEBI:18420"/>
    </ligand>
</feature>
<keyword evidence="15 16" id="KW-0472">Membrane</keyword>
<dbReference type="InterPro" id="IPR044492">
    <property type="entry name" value="P_typ_ATPase_HD_dom"/>
</dbReference>
<evidence type="ECO:0000256" key="8">
    <source>
        <dbReference type="ARBA" id="ARBA00022741"/>
    </source>
</evidence>
<dbReference type="PRINTS" id="PR00119">
    <property type="entry name" value="CATATPASE"/>
</dbReference>
<dbReference type="PANTHER" id="PTHR43743:SF1">
    <property type="entry name" value="POTASSIUM-TRANSPORTING ATPASE ATP-BINDING SUBUNIT"/>
    <property type="match status" value="1"/>
</dbReference>
<dbReference type="Pfam" id="PF00122">
    <property type="entry name" value="E1-E2_ATPase"/>
    <property type="match status" value="1"/>
</dbReference>
<keyword evidence="5 16" id="KW-0597">Phosphoprotein</keyword>
<proteinExistence type="inferred from homology"/>
<feature type="transmembrane region" description="Helical" evidence="16">
    <location>
        <begin position="72"/>
        <end position="90"/>
    </location>
</feature>
<comment type="caution">
    <text evidence="16">Lacks conserved residue(s) required for the propagation of feature annotation.</text>
</comment>
<dbReference type="CDD" id="cd02078">
    <property type="entry name" value="P-type_ATPase_K"/>
    <property type="match status" value="1"/>
</dbReference>
<dbReference type="Gene3D" id="3.40.1110.10">
    <property type="entry name" value="Calcium-transporting ATPase, cytoplasmic domain N"/>
    <property type="match status" value="1"/>
</dbReference>
<keyword evidence="10 16" id="KW-0460">Magnesium</keyword>
<keyword evidence="2 16" id="KW-0813">Transport</keyword>
<dbReference type="PROSITE" id="PS00154">
    <property type="entry name" value="ATPASE_E1_E2"/>
    <property type="match status" value="1"/>
</dbReference>
<dbReference type="SFLD" id="SFLDG00002">
    <property type="entry name" value="C1.7:_P-type_atpase_like"/>
    <property type="match status" value="1"/>
</dbReference>
<evidence type="ECO:0000256" key="2">
    <source>
        <dbReference type="ARBA" id="ARBA00022448"/>
    </source>
</evidence>
<dbReference type="InterPro" id="IPR008250">
    <property type="entry name" value="ATPase_P-typ_transduc_dom_A_sf"/>
</dbReference>
<feature type="binding site" evidence="16">
    <location>
        <begin position="402"/>
        <end position="409"/>
    </location>
    <ligand>
        <name>ATP</name>
        <dbReference type="ChEBI" id="CHEBI:30616"/>
    </ligand>
</feature>
<dbReference type="FunFam" id="2.70.150.10:FF:000033">
    <property type="entry name" value="Potassium-transporting ATPase ATP-binding subunit"/>
    <property type="match status" value="1"/>
</dbReference>
<evidence type="ECO:0000313" key="18">
    <source>
        <dbReference type="EMBL" id="BCO34684.1"/>
    </source>
</evidence>
<dbReference type="PANTHER" id="PTHR43743">
    <property type="entry name" value="POTASSIUM-TRANSPORTING ATPASE ATP-BINDING SUBUNIT"/>
    <property type="match status" value="1"/>
</dbReference>
<dbReference type="GO" id="GO:0005524">
    <property type="term" value="F:ATP binding"/>
    <property type="evidence" value="ECO:0007669"/>
    <property type="project" value="UniProtKB-UniRule"/>
</dbReference>
<feature type="transmembrane region" description="Helical" evidence="16">
    <location>
        <begin position="229"/>
        <end position="254"/>
    </location>
</feature>
<comment type="subcellular location">
    <subcellularLocation>
        <location evidence="1 16">Cell membrane</location>
        <topology evidence="1 16">Multi-pass membrane protein</topology>
    </subcellularLocation>
</comment>
<name>A0A2G8B9K9_9MYCO</name>
<protein>
    <recommendedName>
        <fullName evidence="16">Potassium-transporting ATPase ATP-binding subunit</fullName>
        <ecNumber evidence="16">7.2.2.6</ecNumber>
    </recommendedName>
    <alternativeName>
        <fullName evidence="16">ATP phosphohydrolase [potassium-transporting] B chain</fullName>
    </alternativeName>
    <alternativeName>
        <fullName evidence="16">Potassium-binding and translocating subunit B</fullName>
    </alternativeName>
    <alternativeName>
        <fullName evidence="16">Potassium-translocating ATPase B chain</fullName>
    </alternativeName>
</protein>
<dbReference type="GO" id="GO:0005886">
    <property type="term" value="C:plasma membrane"/>
    <property type="evidence" value="ECO:0007669"/>
    <property type="project" value="UniProtKB-SubCell"/>
</dbReference>
<reference evidence="18 19" key="1">
    <citation type="submission" date="2020-12" db="EMBL/GenBank/DDBJ databases">
        <title>Complete genome sequence of Mycobacterium heckeshornense JCM 15655T, closely related to a pathogenic non-tuberculous mycobacterial species Mycobacterium xenopi.</title>
        <authorList>
            <person name="Yoshida M."/>
            <person name="Fukano H."/>
            <person name="Asakura T."/>
            <person name="Suzuki M."/>
            <person name="Hoshino Y."/>
        </authorList>
    </citation>
    <scope>NUCLEOTIDE SEQUENCE [LARGE SCALE GENOMIC DNA]</scope>
    <source>
        <strain evidence="18 19">JCM 15655</strain>
    </source>
</reference>
<dbReference type="Proteomes" id="UP000595446">
    <property type="component" value="Chromosome"/>
</dbReference>
<evidence type="ECO:0000256" key="5">
    <source>
        <dbReference type="ARBA" id="ARBA00022553"/>
    </source>
</evidence>
<evidence type="ECO:0000256" key="10">
    <source>
        <dbReference type="ARBA" id="ARBA00022842"/>
    </source>
</evidence>
<dbReference type="RefSeq" id="WP_048892832.1">
    <property type="nucleotide sequence ID" value="NZ_AP024237.1"/>
</dbReference>
<feature type="active site" description="4-aspartylphosphate intermediate" evidence="16">
    <location>
        <position position="331"/>
    </location>
</feature>
<dbReference type="OrthoDB" id="9814270at2"/>
<feature type="binding site" evidence="16">
    <location>
        <position position="372"/>
    </location>
    <ligand>
        <name>ATP</name>
        <dbReference type="ChEBI" id="CHEBI:30616"/>
    </ligand>
</feature>
<dbReference type="SUPFAM" id="SSF81665">
    <property type="entry name" value="Calcium ATPase, transmembrane domain M"/>
    <property type="match status" value="1"/>
</dbReference>
<keyword evidence="12 16" id="KW-1278">Translocase</keyword>
<dbReference type="InterPro" id="IPR023214">
    <property type="entry name" value="HAD_sf"/>
</dbReference>
<dbReference type="EC" id="7.2.2.6" evidence="16"/>
<dbReference type="GO" id="GO:0000287">
    <property type="term" value="F:magnesium ion binding"/>
    <property type="evidence" value="ECO:0007669"/>
    <property type="project" value="UniProtKB-UniRule"/>
</dbReference>
<evidence type="ECO:0000256" key="13">
    <source>
        <dbReference type="ARBA" id="ARBA00022989"/>
    </source>
</evidence>
<organism evidence="18 19">
    <name type="scientific">Mycobacterium heckeshornense</name>
    <dbReference type="NCBI Taxonomy" id="110505"/>
    <lineage>
        <taxon>Bacteria</taxon>
        <taxon>Bacillati</taxon>
        <taxon>Actinomycetota</taxon>
        <taxon>Actinomycetes</taxon>
        <taxon>Mycobacteriales</taxon>
        <taxon>Mycobacteriaceae</taxon>
        <taxon>Mycobacterium</taxon>
    </lineage>
</organism>
<dbReference type="AlphaFoldDB" id="A0A2G8B9K9"/>
<feature type="binding site" evidence="16">
    <location>
        <position position="551"/>
    </location>
    <ligand>
        <name>Mg(2+)</name>
        <dbReference type="ChEBI" id="CHEBI:18420"/>
    </ligand>
</feature>
<evidence type="ECO:0000256" key="16">
    <source>
        <dbReference type="HAMAP-Rule" id="MF_00285"/>
    </source>
</evidence>
<evidence type="ECO:0000256" key="6">
    <source>
        <dbReference type="ARBA" id="ARBA00022692"/>
    </source>
</evidence>
<evidence type="ECO:0000313" key="19">
    <source>
        <dbReference type="Proteomes" id="UP000595446"/>
    </source>
</evidence>
<keyword evidence="4 16" id="KW-0633">Potassium transport</keyword>
<dbReference type="NCBIfam" id="TIGR01494">
    <property type="entry name" value="ATPase_P-type"/>
    <property type="match status" value="1"/>
</dbReference>
<dbReference type="SUPFAM" id="SSF81653">
    <property type="entry name" value="Calcium ATPase, transduction domain A"/>
    <property type="match status" value="1"/>
</dbReference>
<evidence type="ECO:0000256" key="15">
    <source>
        <dbReference type="ARBA" id="ARBA00023136"/>
    </source>
</evidence>
<dbReference type="SFLD" id="SFLDS00003">
    <property type="entry name" value="Haloacid_Dehalogenase"/>
    <property type="match status" value="1"/>
</dbReference>
<keyword evidence="11 16" id="KW-0630">Potassium</keyword>
<gene>
    <name evidence="16 18" type="primary">kdpB</name>
    <name evidence="18" type="ORF">MHEC_11170</name>
</gene>
<dbReference type="InterPro" id="IPR001757">
    <property type="entry name" value="P_typ_ATPase"/>
</dbReference>
<keyword evidence="13 16" id="KW-1133">Transmembrane helix</keyword>
<keyword evidence="19" id="KW-1185">Reference proteome</keyword>
<evidence type="ECO:0000256" key="1">
    <source>
        <dbReference type="ARBA" id="ARBA00004651"/>
    </source>
</evidence>
<feature type="binding site" evidence="16">
    <location>
        <position position="420"/>
    </location>
    <ligand>
        <name>ATP</name>
        <dbReference type="ChEBI" id="CHEBI:30616"/>
    </ligand>
</feature>
<dbReference type="InterPro" id="IPR023298">
    <property type="entry name" value="ATPase_P-typ_TM_dom_sf"/>
</dbReference>
<feature type="transmembrane region" description="Helical" evidence="16">
    <location>
        <begin position="617"/>
        <end position="635"/>
    </location>
</feature>
<dbReference type="SFLD" id="SFLDF00027">
    <property type="entry name" value="p-type_atpase"/>
    <property type="match status" value="1"/>
</dbReference>
<evidence type="ECO:0000256" key="4">
    <source>
        <dbReference type="ARBA" id="ARBA00022538"/>
    </source>
</evidence>
<dbReference type="STRING" id="110505.ACT16_18000"/>
<keyword evidence="14 16" id="KW-0406">Ion transport</keyword>
<dbReference type="FunFam" id="3.40.1110.10:FF:000007">
    <property type="entry name" value="Potassium-transporting ATPase ATP-binding subunit"/>
    <property type="match status" value="1"/>
</dbReference>
<comment type="similarity">
    <text evidence="16">Belongs to the cation transport ATPase (P-type) (TC 3.A.3) family. Type IA subfamily.</text>
</comment>
<keyword evidence="9 16" id="KW-0067">ATP-binding</keyword>
<dbReference type="EMBL" id="AP024237">
    <property type="protein sequence ID" value="BCO34684.1"/>
    <property type="molecule type" value="Genomic_DNA"/>
</dbReference>
<keyword evidence="3 16" id="KW-1003">Cell membrane</keyword>
<keyword evidence="6 16" id="KW-0812">Transmembrane</keyword>